<accession>A0A428SC65</accession>
<comment type="caution">
    <text evidence="2">The sequence shown here is derived from an EMBL/GenBank/DDBJ whole genome shotgun (WGS) entry which is preliminary data.</text>
</comment>
<evidence type="ECO:0000313" key="3">
    <source>
        <dbReference type="Proteomes" id="UP000287144"/>
    </source>
</evidence>
<dbReference type="InterPro" id="IPR001810">
    <property type="entry name" value="F-box_dom"/>
</dbReference>
<protein>
    <recommendedName>
        <fullName evidence="1">F-box domain-containing protein</fullName>
    </recommendedName>
</protein>
<dbReference type="Pfam" id="PF24539">
    <property type="entry name" value="DUF7600"/>
    <property type="match status" value="1"/>
</dbReference>
<dbReference type="EMBL" id="NKCK01000279">
    <property type="protein sequence ID" value="RSL87389.1"/>
    <property type="molecule type" value="Genomic_DNA"/>
</dbReference>
<dbReference type="SUPFAM" id="SSF81383">
    <property type="entry name" value="F-box domain"/>
    <property type="match status" value="1"/>
</dbReference>
<dbReference type="STRING" id="1325735.A0A428SC65"/>
<reference evidence="2 3" key="1">
    <citation type="submission" date="2017-06" db="EMBL/GenBank/DDBJ databases">
        <title>Comparative genomic analysis of Ambrosia Fusariam Clade fungi.</title>
        <authorList>
            <person name="Stajich J.E."/>
            <person name="Carrillo J."/>
            <person name="Kijimoto T."/>
            <person name="Eskalen A."/>
            <person name="O'Donnell K."/>
            <person name="Kasson M."/>
        </authorList>
    </citation>
    <scope>NUCLEOTIDE SEQUENCE [LARGE SCALE GENOMIC DNA]</scope>
    <source>
        <strain evidence="2 3">NRRL62579</strain>
    </source>
</reference>
<name>A0A428SC65_9HYPO</name>
<proteinExistence type="predicted"/>
<gene>
    <name evidence="2" type="ORF">CEP52_015543</name>
</gene>
<evidence type="ECO:0000313" key="2">
    <source>
        <dbReference type="EMBL" id="RSL87389.1"/>
    </source>
</evidence>
<keyword evidence="3" id="KW-1185">Reference proteome</keyword>
<dbReference type="InterPro" id="IPR056021">
    <property type="entry name" value="DUF7600"/>
</dbReference>
<dbReference type="Proteomes" id="UP000287144">
    <property type="component" value="Unassembled WGS sequence"/>
</dbReference>
<dbReference type="InterPro" id="IPR036047">
    <property type="entry name" value="F-box-like_dom_sf"/>
</dbReference>
<feature type="domain" description="F-box" evidence="1">
    <location>
        <begin position="190"/>
        <end position="240"/>
    </location>
</feature>
<organism evidence="2 3">
    <name type="scientific">Fusarium oligoseptatum</name>
    <dbReference type="NCBI Taxonomy" id="2604345"/>
    <lineage>
        <taxon>Eukaryota</taxon>
        <taxon>Fungi</taxon>
        <taxon>Dikarya</taxon>
        <taxon>Ascomycota</taxon>
        <taxon>Pezizomycotina</taxon>
        <taxon>Sordariomycetes</taxon>
        <taxon>Hypocreomycetidae</taxon>
        <taxon>Hypocreales</taxon>
        <taxon>Nectriaceae</taxon>
        <taxon>Fusarium</taxon>
        <taxon>Fusarium solani species complex</taxon>
    </lineage>
</organism>
<sequence length="978" mass="109885">MYHHCILCGVRIQPQPDPPEGQLIWRSKIRAVRSERGRSSVFLTGIGYLSQDCLRASDNPDVFYADSPQDLKSYALCYSASTKSRTFIFHESCWQILLSQLGSLTDRPQEPRQIAVILFDLLFCLPRDRFHVSFPAHDFGGALEICSSPQGLPYRWQFLLADPNALRTYLPYDELDATPDLFQSCSDDTQDLFSRFPLEVNQLIFDFLPSQDLCNLRLSSRKVAGIAKPTLLPQSFWASRFVTDKEMNFFPLQEYLFKACELKERLAITISVSFITFDCTEYVSGIRVLEVSGADRTTELSRAGLIMPFSEQSIILPPKTWLAGIQVASSISGIVGIGFLLGAGVIQHVQRTAGIINNPPDGVGIATLKPSPGYRVAGFLIGLDACKFVSLQLLELLHNIDLLNLRPGLVDPTRTRPWFWHPAEPNHRDRAISLHMPSEESQRSISTFALDMNFGGTDGSRLSYLNRIVAFHDDRDGLFRGFAFFYTDGSEKAFGMKEIINTARERWTCIEQSIALDGPGGERIVNLGLVGGNNTELGDHPQVIKMHTNHGRTLEFRRWHFCRLDGSRLRGEARLFCKYEEIITGILVTAQLPSGNLRSLGLRCLAGLPSNARMDLKSWQKPDNTRRTFPMSKDHWKRAPRVFRSSNSCYTSVVLSNIRRVGVSAGLPGRTRGLDHISGLCFEFWDSKVPVYVGQWFQQVGTLSLEPDERIASFTFWQSQESHPNNDEGENSGRITGVQICTVGSGGKQGGIYVGGGKHMLVYSFAENPYEKLSGLAWSFDHQCDYIYDFTQPRLGTSLRLHDTAESSPNSRMPGKIFWKHQDHNGNWLHVSSIQAFFNDNTLSGFIFEYGKTGIYSKVGHVEGDRVSMGLEAGERITRMVVRTISGSIGMVTFGTNRNIRHQLFHDLMGLRGDANWQDYPFGEPHKAKKLDTPSSRQNLATLPKKDGENCVGIWLTMKIFPRATDLIDKVGPIFQKV</sequence>
<evidence type="ECO:0000259" key="1">
    <source>
        <dbReference type="PROSITE" id="PS50181"/>
    </source>
</evidence>
<dbReference type="PROSITE" id="PS50181">
    <property type="entry name" value="FBOX"/>
    <property type="match status" value="1"/>
</dbReference>
<dbReference type="AlphaFoldDB" id="A0A428SC65"/>